<dbReference type="InterPro" id="IPR001750">
    <property type="entry name" value="ND/Mrp_TM"/>
</dbReference>
<dbReference type="GO" id="GO:0048039">
    <property type="term" value="F:ubiquinone binding"/>
    <property type="evidence" value="ECO:0007669"/>
    <property type="project" value="TreeGrafter"/>
</dbReference>
<gene>
    <name evidence="5" type="ORF">PlAlph_3940</name>
</gene>
<evidence type="ECO:0000256" key="2">
    <source>
        <dbReference type="RuleBase" id="RU000320"/>
    </source>
</evidence>
<feature type="transmembrane region" description="Helical" evidence="3">
    <location>
        <begin position="38"/>
        <end position="58"/>
    </location>
</feature>
<dbReference type="Pfam" id="PF00361">
    <property type="entry name" value="Proton_antipo_M"/>
    <property type="match status" value="1"/>
</dbReference>
<feature type="transmembrane region" description="Helical" evidence="3">
    <location>
        <begin position="173"/>
        <end position="194"/>
    </location>
</feature>
<dbReference type="GO" id="GO:0015990">
    <property type="term" value="P:electron transport coupled proton transport"/>
    <property type="evidence" value="ECO:0007669"/>
    <property type="project" value="TreeGrafter"/>
</dbReference>
<dbReference type="PRINTS" id="PR01437">
    <property type="entry name" value="NUOXDRDTASE4"/>
</dbReference>
<organism evidence="5">
    <name type="scientific">uncultured Alphaproteobacteria bacterium</name>
    <dbReference type="NCBI Taxonomy" id="91750"/>
    <lineage>
        <taxon>Bacteria</taxon>
        <taxon>Pseudomonadati</taxon>
        <taxon>Pseudomonadota</taxon>
        <taxon>Alphaproteobacteria</taxon>
        <taxon>environmental samples</taxon>
    </lineage>
</organism>
<feature type="transmembrane region" description="Helical" evidence="3">
    <location>
        <begin position="455"/>
        <end position="476"/>
    </location>
</feature>
<feature type="transmembrane region" description="Helical" evidence="3">
    <location>
        <begin position="307"/>
        <end position="324"/>
    </location>
</feature>
<reference evidence="5" key="1">
    <citation type="journal article" date="2020" name="J. ISSAAS">
        <title>Lactobacilli and other gastrointestinal microbiota of Peromyscus leucopus, reservoir host for agents of Lyme disease and other zoonoses in North America.</title>
        <authorList>
            <person name="Milovic A."/>
            <person name="Bassam K."/>
            <person name="Shao H."/>
            <person name="Chatzistamou I."/>
            <person name="Tufts D.M."/>
            <person name="Diuk-Wasser M."/>
            <person name="Barbour A.G."/>
        </authorList>
    </citation>
    <scope>NUCLEOTIDE SEQUENCE</scope>
    <source>
        <strain evidence="5">LL90</strain>
    </source>
</reference>
<dbReference type="EMBL" id="MN990730">
    <property type="protein sequence ID" value="QIM10502.1"/>
    <property type="molecule type" value="Genomic_DNA"/>
</dbReference>
<dbReference type="GO" id="GO:0003954">
    <property type="term" value="F:NADH dehydrogenase activity"/>
    <property type="evidence" value="ECO:0007669"/>
    <property type="project" value="TreeGrafter"/>
</dbReference>
<dbReference type="InterPro" id="IPR003918">
    <property type="entry name" value="NADH_UbQ_OxRdtase"/>
</dbReference>
<dbReference type="PANTHER" id="PTHR43507:SF1">
    <property type="entry name" value="NADH-UBIQUINONE OXIDOREDUCTASE CHAIN 4"/>
    <property type="match status" value="1"/>
</dbReference>
<comment type="subcellular location">
    <subcellularLocation>
        <location evidence="1">Endomembrane system</location>
        <topology evidence="1">Multi-pass membrane protein</topology>
    </subcellularLocation>
    <subcellularLocation>
        <location evidence="2">Membrane</location>
        <topology evidence="2">Multi-pass membrane protein</topology>
    </subcellularLocation>
</comment>
<evidence type="ECO:0000259" key="4">
    <source>
        <dbReference type="Pfam" id="PF00361"/>
    </source>
</evidence>
<dbReference type="GO" id="GO:0016020">
    <property type="term" value="C:membrane"/>
    <property type="evidence" value="ECO:0007669"/>
    <property type="project" value="UniProtKB-SubCell"/>
</dbReference>
<feature type="transmembrane region" description="Helical" evidence="3">
    <location>
        <begin position="214"/>
        <end position="235"/>
    </location>
</feature>
<proteinExistence type="predicted"/>
<feature type="transmembrane region" description="Helical" evidence="3">
    <location>
        <begin position="278"/>
        <end position="298"/>
    </location>
</feature>
<feature type="transmembrane region" description="Helical" evidence="3">
    <location>
        <begin position="6"/>
        <end position="26"/>
    </location>
</feature>
<keyword evidence="3" id="KW-0472">Membrane</keyword>
<feature type="transmembrane region" description="Helical" evidence="3">
    <location>
        <begin position="381"/>
        <end position="406"/>
    </location>
</feature>
<keyword evidence="2 3" id="KW-0812">Transmembrane</keyword>
<feature type="transmembrane region" description="Helical" evidence="3">
    <location>
        <begin position="119"/>
        <end position="137"/>
    </location>
</feature>
<dbReference type="GO" id="GO:0012505">
    <property type="term" value="C:endomembrane system"/>
    <property type="evidence" value="ECO:0007669"/>
    <property type="project" value="UniProtKB-SubCell"/>
</dbReference>
<accession>A0A6G8F2T9</accession>
<sequence length="478" mass="53715">MIENANILLTVIMAVPLFGLLFAAVSKEGAGSAGHGRNVLAVGVFTVLSNLVVLWITARKTDFSENADRLMQKFEWMDLPKIELVFELDFFSLLLIAAVHCAVLLGLVGIRNNTYRQKALVVFALMFLEMMTGYLLASDLFSFYIFFEAMLLPLFMLVGIFGDVRRQDILYRFFLYNLLGAVLLFVALCILFNAENVVIRDINQVVLAHNIELLVWSLIFIAFLSRIPIWPFHYWLSSVNVNISNPLVFIIANIMPLTGVYGLIRFSPLTAPDILTPYLLVLEIISITTMVVIALIGFSNRDIQYKIFSYMTVYYILYLLGALLPTDGLLANIGFSLFAYLIVIAAIEIIVTHLEKERQCTGVGECGILCNVRRSSFVLSFFILAAVGLPLSSLFLNNMLIFAGLMKYNLKMAAFILLAIVLSSLSLLQHLFYLRYPQAENTENSGCINDISLPVFAVFILVMLLLAVSFVNPLWYME</sequence>
<evidence type="ECO:0000256" key="1">
    <source>
        <dbReference type="ARBA" id="ARBA00004127"/>
    </source>
</evidence>
<dbReference type="PANTHER" id="PTHR43507">
    <property type="entry name" value="NADH-UBIQUINONE OXIDOREDUCTASE CHAIN 4"/>
    <property type="match status" value="1"/>
</dbReference>
<dbReference type="GO" id="GO:0008137">
    <property type="term" value="F:NADH dehydrogenase (ubiquinone) activity"/>
    <property type="evidence" value="ECO:0007669"/>
    <property type="project" value="InterPro"/>
</dbReference>
<evidence type="ECO:0000313" key="5">
    <source>
        <dbReference type="EMBL" id="QIM10502.1"/>
    </source>
</evidence>
<feature type="transmembrane region" description="Helical" evidence="3">
    <location>
        <begin position="90"/>
        <end position="110"/>
    </location>
</feature>
<dbReference type="GO" id="GO:0042773">
    <property type="term" value="P:ATP synthesis coupled electron transport"/>
    <property type="evidence" value="ECO:0007669"/>
    <property type="project" value="InterPro"/>
</dbReference>
<evidence type="ECO:0000256" key="3">
    <source>
        <dbReference type="SAM" id="Phobius"/>
    </source>
</evidence>
<name>A0A6G8F2T9_9PROT</name>
<protein>
    <submittedName>
        <fullName evidence="5">NADH-quinone oxidoreductase subunit M</fullName>
    </submittedName>
</protein>
<feature type="transmembrane region" description="Helical" evidence="3">
    <location>
        <begin position="143"/>
        <end position="161"/>
    </location>
</feature>
<feature type="transmembrane region" description="Helical" evidence="3">
    <location>
        <begin position="247"/>
        <end position="266"/>
    </location>
</feature>
<feature type="domain" description="NADH:quinone oxidoreductase/Mrp antiporter transmembrane" evidence="4">
    <location>
        <begin position="137"/>
        <end position="422"/>
    </location>
</feature>
<dbReference type="AlphaFoldDB" id="A0A6G8F2T9"/>
<feature type="transmembrane region" description="Helical" evidence="3">
    <location>
        <begin position="412"/>
        <end position="434"/>
    </location>
</feature>
<feature type="transmembrane region" description="Helical" evidence="3">
    <location>
        <begin position="330"/>
        <end position="351"/>
    </location>
</feature>
<keyword evidence="3" id="KW-1133">Transmembrane helix</keyword>